<dbReference type="Proteomes" id="UP000191144">
    <property type="component" value="Chromosome H"/>
</dbReference>
<feature type="region of interest" description="Disordered" evidence="10">
    <location>
        <begin position="180"/>
        <end position="205"/>
    </location>
</feature>
<dbReference type="PANTHER" id="PTHR28090:SF1">
    <property type="entry name" value="PROTEIN ROT1"/>
    <property type="match status" value="1"/>
</dbReference>
<evidence type="ECO:0000313" key="12">
    <source>
        <dbReference type="EMBL" id="SCV03905.1"/>
    </source>
</evidence>
<organism evidence="12 13">
    <name type="scientific">Lachancea meyersii CBS 8951</name>
    <dbReference type="NCBI Taxonomy" id="1266667"/>
    <lineage>
        <taxon>Eukaryota</taxon>
        <taxon>Fungi</taxon>
        <taxon>Dikarya</taxon>
        <taxon>Ascomycota</taxon>
        <taxon>Saccharomycotina</taxon>
        <taxon>Saccharomycetes</taxon>
        <taxon>Saccharomycetales</taxon>
        <taxon>Saccharomycetaceae</taxon>
        <taxon>Lachancea</taxon>
    </lineage>
</organism>
<comment type="similarity">
    <text evidence="2 9">Belongs to the ROT1 family.</text>
</comment>
<keyword evidence="6 9" id="KW-0256">Endoplasmic reticulum</keyword>
<evidence type="ECO:0000256" key="9">
    <source>
        <dbReference type="PIRNR" id="PIRNR017290"/>
    </source>
</evidence>
<protein>
    <recommendedName>
        <fullName evidence="3 9">Protein ROT1</fullName>
    </recommendedName>
</protein>
<evidence type="ECO:0000256" key="6">
    <source>
        <dbReference type="ARBA" id="ARBA00022824"/>
    </source>
</evidence>
<dbReference type="AlphaFoldDB" id="A0A1G4KHD7"/>
<feature type="chain" id="PRO_5009236541" description="Protein ROT1" evidence="11">
    <location>
        <begin position="20"/>
        <end position="250"/>
    </location>
</feature>
<feature type="signal peptide" evidence="11">
    <location>
        <begin position="1"/>
        <end position="19"/>
    </location>
</feature>
<dbReference type="PANTHER" id="PTHR28090">
    <property type="entry name" value="PROTEIN ROT1"/>
    <property type="match status" value="1"/>
</dbReference>
<evidence type="ECO:0000256" key="1">
    <source>
        <dbReference type="ARBA" id="ARBA00004115"/>
    </source>
</evidence>
<dbReference type="Pfam" id="PF10681">
    <property type="entry name" value="Rot1"/>
    <property type="match status" value="1"/>
</dbReference>
<dbReference type="EMBL" id="LT598480">
    <property type="protein sequence ID" value="SCV03905.1"/>
    <property type="molecule type" value="Genomic_DNA"/>
</dbReference>
<evidence type="ECO:0000256" key="4">
    <source>
        <dbReference type="ARBA" id="ARBA00022692"/>
    </source>
</evidence>
<sequence>MLQTIPILTLLSLITSVVCDDQQSSLYGTWSSKSNQVFTGPDFYDPVEELLKEPSLPGISFSFTEDQHFEEAIYQVKSNPKDPKCPVAVLIYQHGTYDLQDNGTLTLNPIEVDGRQLLSDPCNDNGTSVYSRYNQTEVYKWFSVSVNDYHGVYELQLYQSDGSPMQPLYLAYRPPMMLPTETLNPTKTSSGSKSTGSNQKRSLRSMVKRSLENRHKTNAIKRNDSFVNSKFFKWVSVGLIGAGSVTFLVT</sequence>
<evidence type="ECO:0000256" key="8">
    <source>
        <dbReference type="ARBA" id="ARBA00023136"/>
    </source>
</evidence>
<evidence type="ECO:0000256" key="3">
    <source>
        <dbReference type="ARBA" id="ARBA00017291"/>
    </source>
</evidence>
<dbReference type="GO" id="GO:0007118">
    <property type="term" value="P:budding cell apical bud growth"/>
    <property type="evidence" value="ECO:0007669"/>
    <property type="project" value="TreeGrafter"/>
</dbReference>
<comment type="subcellular location">
    <subcellularLocation>
        <location evidence="1">Endoplasmic reticulum membrane</location>
        <topology evidence="1">Single-pass type I membrane protein</topology>
    </subcellularLocation>
</comment>
<dbReference type="InterPro" id="IPR019623">
    <property type="entry name" value="Rot1"/>
</dbReference>
<dbReference type="GO" id="GO:0005789">
    <property type="term" value="C:endoplasmic reticulum membrane"/>
    <property type="evidence" value="ECO:0007669"/>
    <property type="project" value="UniProtKB-SubCell"/>
</dbReference>
<evidence type="ECO:0000256" key="10">
    <source>
        <dbReference type="SAM" id="MobiDB-lite"/>
    </source>
</evidence>
<proteinExistence type="inferred from homology"/>
<keyword evidence="13" id="KW-1185">Reference proteome</keyword>
<keyword evidence="7" id="KW-1133">Transmembrane helix</keyword>
<dbReference type="OrthoDB" id="5327821at2759"/>
<keyword evidence="5 11" id="KW-0732">Signal</keyword>
<dbReference type="GO" id="GO:0006458">
    <property type="term" value="P:'de novo' protein folding"/>
    <property type="evidence" value="ECO:0007669"/>
    <property type="project" value="InterPro"/>
</dbReference>
<keyword evidence="4" id="KW-0812">Transmembrane</keyword>
<dbReference type="PIRSF" id="PIRSF017290">
    <property type="entry name" value="ROT1_prd"/>
    <property type="match status" value="1"/>
</dbReference>
<gene>
    <name evidence="12" type="ORF">LAME_0H14180G</name>
</gene>
<dbReference type="GO" id="GO:0051082">
    <property type="term" value="F:unfolded protein binding"/>
    <property type="evidence" value="ECO:0007669"/>
    <property type="project" value="TreeGrafter"/>
</dbReference>
<evidence type="ECO:0000256" key="7">
    <source>
        <dbReference type="ARBA" id="ARBA00022989"/>
    </source>
</evidence>
<keyword evidence="8 9" id="KW-0472">Membrane</keyword>
<evidence type="ECO:0000256" key="5">
    <source>
        <dbReference type="ARBA" id="ARBA00022729"/>
    </source>
</evidence>
<reference evidence="13" key="1">
    <citation type="submission" date="2016-03" db="EMBL/GenBank/DDBJ databases">
        <authorList>
            <person name="Devillers Hugo."/>
        </authorList>
    </citation>
    <scope>NUCLEOTIDE SEQUENCE [LARGE SCALE GENOMIC DNA]</scope>
</reference>
<accession>A0A1G4KHD7</accession>
<evidence type="ECO:0000313" key="13">
    <source>
        <dbReference type="Proteomes" id="UP000191144"/>
    </source>
</evidence>
<feature type="compositionally biased region" description="Low complexity" evidence="10">
    <location>
        <begin position="186"/>
        <end position="197"/>
    </location>
</feature>
<evidence type="ECO:0000256" key="11">
    <source>
        <dbReference type="SAM" id="SignalP"/>
    </source>
</evidence>
<name>A0A1G4KHD7_9SACH</name>
<evidence type="ECO:0000256" key="2">
    <source>
        <dbReference type="ARBA" id="ARBA00007149"/>
    </source>
</evidence>
<comment type="function">
    <text evidence="9">Required for normal levels of the cell wall 1,6-beta-glucan. Involved in a protein folding machinery chaperoning proteins acting in various physiological processes including cell wall synthesis and lysis of autophagic bodies.</text>
</comment>